<name>A0A0K9Z034_9BACL</name>
<dbReference type="PATRIC" id="fig|54915.3.peg.7013"/>
<dbReference type="InterPro" id="IPR005844">
    <property type="entry name" value="A-D-PHexomutase_a/b/a-I"/>
</dbReference>
<evidence type="ECO:0000313" key="21">
    <source>
        <dbReference type="EMBL" id="KNB73835.1"/>
    </source>
</evidence>
<dbReference type="Gene3D" id="3.40.120.10">
    <property type="entry name" value="Alpha-D-Glucose-1,6-Bisphosphate, subunit A, domain 3"/>
    <property type="match status" value="3"/>
</dbReference>
<dbReference type="Pfam" id="PF02879">
    <property type="entry name" value="PGM_PMM_II"/>
    <property type="match status" value="1"/>
</dbReference>
<gene>
    <name evidence="20" type="primary">manB</name>
    <name evidence="21" type="ORF">ADS79_07865</name>
    <name evidence="20" type="ORF">BRE01_47970</name>
</gene>
<proteinExistence type="inferred from homology"/>
<dbReference type="GO" id="GO:0006166">
    <property type="term" value="P:purine ribonucleoside salvage"/>
    <property type="evidence" value="ECO:0007669"/>
    <property type="project" value="TreeGrafter"/>
</dbReference>
<dbReference type="PRINTS" id="PR00509">
    <property type="entry name" value="PGMPMM"/>
</dbReference>
<feature type="domain" description="Alpha-D-phosphohexomutase alpha/beta/alpha" evidence="17">
    <location>
        <begin position="45"/>
        <end position="181"/>
    </location>
</feature>
<dbReference type="InterPro" id="IPR005845">
    <property type="entry name" value="A-D-PHexomutase_a/b/a-II"/>
</dbReference>
<keyword evidence="10 15" id="KW-0460">Magnesium</keyword>
<evidence type="ECO:0000256" key="3">
    <source>
        <dbReference type="ARBA" id="ARBA00005164"/>
    </source>
</evidence>
<evidence type="ECO:0000256" key="14">
    <source>
        <dbReference type="ARBA" id="ARBA00041467"/>
    </source>
</evidence>
<organism evidence="21 22">
    <name type="scientific">Brevibacillus reuszeri</name>
    <dbReference type="NCBI Taxonomy" id="54915"/>
    <lineage>
        <taxon>Bacteria</taxon>
        <taxon>Bacillati</taxon>
        <taxon>Bacillota</taxon>
        <taxon>Bacilli</taxon>
        <taxon>Bacillales</taxon>
        <taxon>Paenibacillaceae</taxon>
        <taxon>Brevibacillus</taxon>
    </lineage>
</organism>
<evidence type="ECO:0000256" key="1">
    <source>
        <dbReference type="ARBA" id="ARBA00000443"/>
    </source>
</evidence>
<dbReference type="OrthoDB" id="9806956at2"/>
<evidence type="ECO:0000256" key="13">
    <source>
        <dbReference type="ARBA" id="ARBA00041398"/>
    </source>
</evidence>
<keyword evidence="7" id="KW-0119">Carbohydrate metabolism</keyword>
<evidence type="ECO:0000313" key="22">
    <source>
        <dbReference type="Proteomes" id="UP000036834"/>
    </source>
</evidence>
<evidence type="ECO:0000256" key="2">
    <source>
        <dbReference type="ARBA" id="ARBA00001946"/>
    </source>
</evidence>
<evidence type="ECO:0000256" key="7">
    <source>
        <dbReference type="ARBA" id="ARBA00022526"/>
    </source>
</evidence>
<reference evidence="21" key="2">
    <citation type="submission" date="2015-07" db="EMBL/GenBank/DDBJ databases">
        <title>MeaNS - Measles Nucleotide Surveillance Program.</title>
        <authorList>
            <person name="Tran T."/>
            <person name="Druce J."/>
        </authorList>
    </citation>
    <scope>NUCLEOTIDE SEQUENCE</scope>
    <source>
        <strain evidence="21">DSM 9887</strain>
    </source>
</reference>
<evidence type="ECO:0000259" key="18">
    <source>
        <dbReference type="Pfam" id="PF02879"/>
    </source>
</evidence>
<dbReference type="PANTHER" id="PTHR45745">
    <property type="entry name" value="PHOSPHOMANNOMUTASE 45A"/>
    <property type="match status" value="1"/>
</dbReference>
<dbReference type="CDD" id="cd05799">
    <property type="entry name" value="PGM2"/>
    <property type="match status" value="1"/>
</dbReference>
<keyword evidence="11" id="KW-0413">Isomerase</keyword>
<dbReference type="InterPro" id="IPR016055">
    <property type="entry name" value="A-D-PHexomutase_a/b/a-I/II/III"/>
</dbReference>
<reference evidence="20 23" key="3">
    <citation type="submission" date="2019-06" db="EMBL/GenBank/DDBJ databases">
        <title>Whole genome shotgun sequence of Brevibacillus reuszeri NBRC 15719.</title>
        <authorList>
            <person name="Hosoyama A."/>
            <person name="Uohara A."/>
            <person name="Ohji S."/>
            <person name="Ichikawa N."/>
        </authorList>
    </citation>
    <scope>NUCLEOTIDE SEQUENCE [LARGE SCALE GENOMIC DNA]</scope>
    <source>
        <strain evidence="20 23">NBRC 15719</strain>
    </source>
</reference>
<comment type="caution">
    <text evidence="21">The sequence shown here is derived from an EMBL/GenBank/DDBJ whole genome shotgun (WGS) entry which is preliminary data.</text>
</comment>
<dbReference type="Pfam" id="PF02880">
    <property type="entry name" value="PGM_PMM_III"/>
    <property type="match status" value="1"/>
</dbReference>
<protein>
    <recommendedName>
        <fullName evidence="12">Phosphoglucomutase</fullName>
        <ecNumber evidence="6">5.4.2.2</ecNumber>
    </recommendedName>
    <alternativeName>
        <fullName evidence="14">Alpha-phosphoglucomutase</fullName>
    </alternativeName>
    <alternativeName>
        <fullName evidence="13">Glucose phosphomutase</fullName>
    </alternativeName>
</protein>
<dbReference type="InterPro" id="IPR005846">
    <property type="entry name" value="A-D-PHexomutase_a/b/a-III"/>
</dbReference>
<comment type="pathway">
    <text evidence="3">Glycolipid metabolism; diglucosyl-diacylglycerol biosynthesis.</text>
</comment>
<dbReference type="InterPro" id="IPR016066">
    <property type="entry name" value="A-D-PHexomutase_CS"/>
</dbReference>
<comment type="pathway">
    <text evidence="4">Lipid metabolism.</text>
</comment>
<dbReference type="InterPro" id="IPR005843">
    <property type="entry name" value="A-D-PHexomutase_C"/>
</dbReference>
<evidence type="ECO:0000259" key="17">
    <source>
        <dbReference type="Pfam" id="PF02878"/>
    </source>
</evidence>
<feature type="domain" description="Alpha-D-phosphohexomutase alpha/beta/alpha" evidence="19">
    <location>
        <begin position="329"/>
        <end position="455"/>
    </location>
</feature>
<dbReference type="SUPFAM" id="SSF53738">
    <property type="entry name" value="Phosphoglucomutase, first 3 domains"/>
    <property type="match status" value="3"/>
</dbReference>
<dbReference type="InterPro" id="IPR005841">
    <property type="entry name" value="Alpha-D-phosphohexomutase_SF"/>
</dbReference>
<evidence type="ECO:0000256" key="10">
    <source>
        <dbReference type="ARBA" id="ARBA00022842"/>
    </source>
</evidence>
<dbReference type="GO" id="GO:0008973">
    <property type="term" value="F:phosphopentomutase activity"/>
    <property type="evidence" value="ECO:0007669"/>
    <property type="project" value="TreeGrafter"/>
</dbReference>
<evidence type="ECO:0000313" key="20">
    <source>
        <dbReference type="EMBL" id="GED71095.1"/>
    </source>
</evidence>
<dbReference type="RefSeq" id="WP_049737845.1">
    <property type="nucleotide sequence ID" value="NZ_BJON01000019.1"/>
</dbReference>
<evidence type="ECO:0000256" key="4">
    <source>
        <dbReference type="ARBA" id="ARBA00005189"/>
    </source>
</evidence>
<evidence type="ECO:0000256" key="8">
    <source>
        <dbReference type="ARBA" id="ARBA00022553"/>
    </source>
</evidence>
<accession>A0A0K9Z034</accession>
<evidence type="ECO:0000256" key="9">
    <source>
        <dbReference type="ARBA" id="ARBA00022723"/>
    </source>
</evidence>
<feature type="domain" description="Alpha-D-phosphohexomutase C-terminal" evidence="16">
    <location>
        <begin position="530"/>
        <end position="562"/>
    </location>
</feature>
<evidence type="ECO:0000259" key="19">
    <source>
        <dbReference type="Pfam" id="PF02880"/>
    </source>
</evidence>
<dbReference type="GO" id="GO:0000287">
    <property type="term" value="F:magnesium ion binding"/>
    <property type="evidence" value="ECO:0007669"/>
    <property type="project" value="InterPro"/>
</dbReference>
<dbReference type="EMBL" id="BJON01000019">
    <property type="protein sequence ID" value="GED71095.1"/>
    <property type="molecule type" value="Genomic_DNA"/>
</dbReference>
<dbReference type="PANTHER" id="PTHR45745:SF1">
    <property type="entry name" value="PHOSPHOGLUCOMUTASE 2B-RELATED"/>
    <property type="match status" value="1"/>
</dbReference>
<feature type="domain" description="Alpha-D-phosphohexomutase alpha/beta/alpha" evidence="18">
    <location>
        <begin position="230"/>
        <end position="317"/>
    </location>
</feature>
<evidence type="ECO:0000259" key="16">
    <source>
        <dbReference type="Pfam" id="PF00408"/>
    </source>
</evidence>
<dbReference type="STRING" id="54915.ADS79_07865"/>
<evidence type="ECO:0000256" key="15">
    <source>
        <dbReference type="RuleBase" id="RU004326"/>
    </source>
</evidence>
<dbReference type="Pfam" id="PF02878">
    <property type="entry name" value="PGM_PMM_I"/>
    <property type="match status" value="1"/>
</dbReference>
<dbReference type="Pfam" id="PF00408">
    <property type="entry name" value="PGM_PMM_IV"/>
    <property type="match status" value="1"/>
</dbReference>
<dbReference type="GO" id="GO:0006006">
    <property type="term" value="P:glucose metabolic process"/>
    <property type="evidence" value="ECO:0007669"/>
    <property type="project" value="UniProtKB-KW"/>
</dbReference>
<reference evidence="22" key="1">
    <citation type="submission" date="2015-07" db="EMBL/GenBank/DDBJ databases">
        <title>Genome sequencing project for genomic taxonomy and phylogenomics of Bacillus-like bacteria.</title>
        <authorList>
            <person name="Liu B."/>
            <person name="Wang J."/>
            <person name="Zhu Y."/>
            <person name="Liu G."/>
            <person name="Chen Q."/>
            <person name="Chen Z."/>
            <person name="Lan J."/>
            <person name="Che J."/>
            <person name="Ge C."/>
            <person name="Shi H."/>
            <person name="Pan Z."/>
            <person name="Liu X."/>
        </authorList>
    </citation>
    <scope>NUCLEOTIDE SEQUENCE [LARGE SCALE GENOMIC DNA]</scope>
    <source>
        <strain evidence="22">DSM 9887</strain>
    </source>
</reference>
<evidence type="ECO:0000256" key="6">
    <source>
        <dbReference type="ARBA" id="ARBA00012728"/>
    </source>
</evidence>
<dbReference type="EC" id="5.4.2.2" evidence="6"/>
<keyword evidence="9 15" id="KW-0479">Metal-binding</keyword>
<evidence type="ECO:0000256" key="5">
    <source>
        <dbReference type="ARBA" id="ARBA00010231"/>
    </source>
</evidence>
<dbReference type="AlphaFoldDB" id="A0A0K9Z034"/>
<dbReference type="Proteomes" id="UP000036834">
    <property type="component" value="Unassembled WGS sequence"/>
</dbReference>
<dbReference type="SUPFAM" id="SSF55957">
    <property type="entry name" value="Phosphoglucomutase, C-terminal domain"/>
    <property type="match status" value="1"/>
</dbReference>
<dbReference type="Proteomes" id="UP000319578">
    <property type="component" value="Unassembled WGS sequence"/>
</dbReference>
<dbReference type="InterPro" id="IPR036900">
    <property type="entry name" value="A-D-PHexomutase_C_sf"/>
</dbReference>
<evidence type="ECO:0000256" key="11">
    <source>
        <dbReference type="ARBA" id="ARBA00023235"/>
    </source>
</evidence>
<keyword evidence="7" id="KW-0313">Glucose metabolism</keyword>
<dbReference type="PROSITE" id="PS00710">
    <property type="entry name" value="PGM_PMM"/>
    <property type="match status" value="1"/>
</dbReference>
<dbReference type="EMBL" id="LGIQ01000005">
    <property type="protein sequence ID" value="KNB73835.1"/>
    <property type="molecule type" value="Genomic_DNA"/>
</dbReference>
<keyword evidence="8" id="KW-0597">Phosphoprotein</keyword>
<dbReference type="GO" id="GO:0004614">
    <property type="term" value="F:phosphoglucomutase activity"/>
    <property type="evidence" value="ECO:0007669"/>
    <property type="project" value="UniProtKB-EC"/>
</dbReference>
<comment type="catalytic activity">
    <reaction evidence="1">
        <text>alpha-D-glucose 1-phosphate = alpha-D-glucose 6-phosphate</text>
        <dbReference type="Rhea" id="RHEA:23536"/>
        <dbReference type="ChEBI" id="CHEBI:58225"/>
        <dbReference type="ChEBI" id="CHEBI:58601"/>
        <dbReference type="EC" id="5.4.2.2"/>
    </reaction>
</comment>
<evidence type="ECO:0000256" key="12">
    <source>
        <dbReference type="ARBA" id="ARBA00039995"/>
    </source>
</evidence>
<dbReference type="Gene3D" id="3.30.310.50">
    <property type="entry name" value="Alpha-D-phosphohexomutase, C-terminal domain"/>
    <property type="match status" value="1"/>
</dbReference>
<comment type="cofactor">
    <cofactor evidence="2">
        <name>Mg(2+)</name>
        <dbReference type="ChEBI" id="CHEBI:18420"/>
    </cofactor>
</comment>
<sequence length="583" mass="64952">MQADWQINYSRWNEFASLDPALRQHLDTLQSDVTQLEDCFHTSIAFGTGGMRGIMAPGTNRINIYTIRKASAGLARYLLEQNPDAASLKVVIAYDSRQDSHTFALETAKVLGQQGITSCLFSKLTPTPLLSFAVRHLGACAGVVITASHNPPEYNGYKIYGSDGGQIPPHTASRILEKMDEVGDELLVEITNESELLESGSLYMVENEIFDAYLASQEQLRFSSARLDLQTHQPRIVFSPLHGTTHDPILHGLAERGFQQVRVVPEQANPDPEFTYASSPNPENPDAFRLALKFARKKGADLIMCTDPDGDRLGVAVRTGPNQHVILTGNQVGVLLLDYLLLQKKAESTSLPANSVVVKTIVTSEMVRAIAAAYQIDTVDTLTGFKYIGEKIYEYEQTKQYHFLFGLEESCGYLYGDFVRDKDGVQAAYLLADACAHQLSQDRSLYEHLQQLFQKHGYYREDLVSVTYAGKDGMERMATLLSSIRSNPPGTISNRSITAIEDYETGIRLELLSGEASTLSLPKSHVMKFHLEKEAWFCIRPSGTEPKLKLYFGVKEFSDERAQHELATLKQHVFAFLRGHLPS</sequence>
<keyword evidence="23" id="KW-1185">Reference proteome</keyword>
<evidence type="ECO:0000313" key="23">
    <source>
        <dbReference type="Proteomes" id="UP000319578"/>
    </source>
</evidence>
<comment type="similarity">
    <text evidence="5 15">Belongs to the phosphohexose mutase family.</text>
</comment>